<evidence type="ECO:0000313" key="3">
    <source>
        <dbReference type="EMBL" id="AXY25491.1"/>
    </source>
</evidence>
<dbReference type="RefSeq" id="WP_118990402.1">
    <property type="nucleotide sequence ID" value="NZ_CP023434.1"/>
</dbReference>
<evidence type="ECO:0000313" key="4">
    <source>
        <dbReference type="Proteomes" id="UP000263232"/>
    </source>
</evidence>
<sequence>MKQFENKQKILALAVLLFGLKAINFQSTATIYAESNEASQASHEADSGHHGEGHGHGHAHHHGDMEHNRNETKPINMTEVENPKYPVGSKVIITDAHMDIMQDVEAEVSGAYDTTLYTVTYDDGSMVMADHKWVVQEEIESANDSYEIGDAVILKAQHMEGMEGQEAVITGKFRGPAYMVNFEPNDGSEPFTNHKWVSEIEITAADKPAKENSSLE</sequence>
<protein>
    <recommendedName>
        <fullName evidence="2">DUF1541 domain-containing protein</fullName>
    </recommendedName>
</protein>
<name>A0A347WK84_9LACT</name>
<dbReference type="KEGG" id="abae:CL176_05470"/>
<dbReference type="AlphaFoldDB" id="A0A347WK84"/>
<accession>A0A347WK84</accession>
<dbReference type="EMBL" id="CP023434">
    <property type="protein sequence ID" value="AXY25491.1"/>
    <property type="molecule type" value="Genomic_DNA"/>
</dbReference>
<dbReference type="InterPro" id="IPR011438">
    <property type="entry name" value="DUF1541"/>
</dbReference>
<feature type="region of interest" description="Disordered" evidence="1">
    <location>
        <begin position="36"/>
        <end position="70"/>
    </location>
</feature>
<evidence type="ECO:0000256" key="1">
    <source>
        <dbReference type="SAM" id="MobiDB-lite"/>
    </source>
</evidence>
<keyword evidence="4" id="KW-1185">Reference proteome</keyword>
<gene>
    <name evidence="3" type="ORF">CL176_05470</name>
</gene>
<feature type="domain" description="DUF1541" evidence="2">
    <location>
        <begin position="149"/>
        <end position="197"/>
    </location>
</feature>
<dbReference type="Gene3D" id="2.30.30.1210">
    <property type="entry name" value="Domain of unknown function DUF1541"/>
    <property type="match status" value="1"/>
</dbReference>
<feature type="domain" description="DUF1541" evidence="2">
    <location>
        <begin position="87"/>
        <end position="136"/>
    </location>
</feature>
<dbReference type="Proteomes" id="UP000263232">
    <property type="component" value="Chromosome"/>
</dbReference>
<proteinExistence type="predicted"/>
<feature type="compositionally biased region" description="Basic and acidic residues" evidence="1">
    <location>
        <begin position="43"/>
        <end position="55"/>
    </location>
</feature>
<dbReference type="Pfam" id="PF07563">
    <property type="entry name" value="DUF1541"/>
    <property type="match status" value="2"/>
</dbReference>
<organism evidence="3 4">
    <name type="scientific">Suicoccus acidiformans</name>
    <dbReference type="NCBI Taxonomy" id="2036206"/>
    <lineage>
        <taxon>Bacteria</taxon>
        <taxon>Bacillati</taxon>
        <taxon>Bacillota</taxon>
        <taxon>Bacilli</taxon>
        <taxon>Lactobacillales</taxon>
        <taxon>Aerococcaceae</taxon>
        <taxon>Suicoccus</taxon>
    </lineage>
</organism>
<dbReference type="OrthoDB" id="1701949at2"/>
<evidence type="ECO:0000259" key="2">
    <source>
        <dbReference type="Pfam" id="PF07563"/>
    </source>
</evidence>
<reference evidence="3 4" key="1">
    <citation type="submission" date="2017-09" db="EMBL/GenBank/DDBJ databases">
        <title>Complete genome sequence of Oxytococcus suis strain ZY16052.</title>
        <authorList>
            <person name="Li F."/>
        </authorList>
    </citation>
    <scope>NUCLEOTIDE SEQUENCE [LARGE SCALE GENOMIC DNA]</scope>
    <source>
        <strain evidence="3 4">ZY16052</strain>
    </source>
</reference>